<dbReference type="Proteomes" id="UP000598032">
    <property type="component" value="Unassembled WGS sequence"/>
</dbReference>
<dbReference type="InterPro" id="IPR052755">
    <property type="entry name" value="Lysozyme_Inhibitor_LprI"/>
</dbReference>
<dbReference type="EMBL" id="CAJHCP010000005">
    <property type="protein sequence ID" value="CAD6532554.1"/>
    <property type="molecule type" value="Genomic_DNA"/>
</dbReference>
<proteinExistence type="predicted"/>
<dbReference type="PANTHER" id="PTHR37549:SF1">
    <property type="entry name" value="LIPOPROTEIN LPRI"/>
    <property type="match status" value="1"/>
</dbReference>
<evidence type="ECO:0000313" key="2">
    <source>
        <dbReference type="EMBL" id="CAD6532554.1"/>
    </source>
</evidence>
<name>A0ABM8NM02_9BURK</name>
<protein>
    <recommendedName>
        <fullName evidence="4">DUF1311 domain-containing protein</fullName>
    </recommendedName>
</protein>
<sequence length="123" mass="13854">MNTDRHQRIQQRLRSTLCMIAALTSGAAFAASFDCNRARLPDEKAVCASRQLSELDVEMSVRYQMMTGLVAMGTRGDMQDEQQTWLTSRHACGESKSCLLALYHQRIAKLKDQYAHLASRGPF</sequence>
<evidence type="ECO:0000256" key="1">
    <source>
        <dbReference type="SAM" id="SignalP"/>
    </source>
</evidence>
<comment type="caution">
    <text evidence="2">The sequence shown here is derived from an EMBL/GenBank/DDBJ whole genome shotgun (WGS) entry which is preliminary data.</text>
</comment>
<keyword evidence="3" id="KW-1185">Reference proteome</keyword>
<evidence type="ECO:0000313" key="3">
    <source>
        <dbReference type="Proteomes" id="UP000598032"/>
    </source>
</evidence>
<evidence type="ECO:0008006" key="4">
    <source>
        <dbReference type="Google" id="ProtNLM"/>
    </source>
</evidence>
<keyword evidence="1" id="KW-0732">Signal</keyword>
<accession>A0ABM8NM02</accession>
<organism evidence="2 3">
    <name type="scientific">Paraburkholderia metrosideri</name>
    <dbReference type="NCBI Taxonomy" id="580937"/>
    <lineage>
        <taxon>Bacteria</taxon>
        <taxon>Pseudomonadati</taxon>
        <taxon>Pseudomonadota</taxon>
        <taxon>Betaproteobacteria</taxon>
        <taxon>Burkholderiales</taxon>
        <taxon>Burkholderiaceae</taxon>
        <taxon>Paraburkholderia</taxon>
    </lineage>
</organism>
<dbReference type="PANTHER" id="PTHR37549">
    <property type="entry name" value="LIPOPROTEIN LPRI"/>
    <property type="match status" value="1"/>
</dbReference>
<feature type="chain" id="PRO_5046962173" description="DUF1311 domain-containing protein" evidence="1">
    <location>
        <begin position="31"/>
        <end position="123"/>
    </location>
</feature>
<feature type="signal peptide" evidence="1">
    <location>
        <begin position="1"/>
        <end position="30"/>
    </location>
</feature>
<reference evidence="2 3" key="1">
    <citation type="submission" date="2020-10" db="EMBL/GenBank/DDBJ databases">
        <authorList>
            <person name="Peeters C."/>
        </authorList>
    </citation>
    <scope>NUCLEOTIDE SEQUENCE [LARGE SCALE GENOMIC DNA]</scope>
    <source>
        <strain evidence="2 3">LMG 28140</strain>
    </source>
</reference>
<gene>
    <name evidence="2" type="ORF">LMG28140_02642</name>
</gene>
<dbReference type="RefSeq" id="WP_201642718.1">
    <property type="nucleotide sequence ID" value="NZ_CAJHCP010000005.1"/>
</dbReference>